<reference evidence="1" key="1">
    <citation type="submission" date="2022-02" db="EMBL/GenBank/DDBJ databases">
        <title>Polaribacter sp. MSW13, isolated from seawater.</title>
        <authorList>
            <person name="Kristyanto S."/>
            <person name="Jung J."/>
            <person name="Jeon C.O."/>
        </authorList>
    </citation>
    <scope>NUCLEOTIDE SEQUENCE</scope>
    <source>
        <strain evidence="1">MSW13</strain>
    </source>
</reference>
<dbReference type="Proteomes" id="UP001139369">
    <property type="component" value="Unassembled WGS sequence"/>
</dbReference>
<gene>
    <name evidence="1" type="ORF">MC378_02385</name>
</gene>
<comment type="caution">
    <text evidence="1">The sequence shown here is derived from an EMBL/GenBank/DDBJ whole genome shotgun (WGS) entry which is preliminary data.</text>
</comment>
<dbReference type="AlphaFoldDB" id="A0A9X2ALN2"/>
<keyword evidence="2" id="KW-1185">Reference proteome</keyword>
<proteinExistence type="predicted"/>
<organism evidence="1 2">
    <name type="scientific">Polaribacter marinus</name>
    <dbReference type="NCBI Taxonomy" id="2916838"/>
    <lineage>
        <taxon>Bacteria</taxon>
        <taxon>Pseudomonadati</taxon>
        <taxon>Bacteroidota</taxon>
        <taxon>Flavobacteriia</taxon>
        <taxon>Flavobacteriales</taxon>
        <taxon>Flavobacteriaceae</taxon>
    </lineage>
</organism>
<protein>
    <submittedName>
        <fullName evidence="1">Uncharacterized protein</fullName>
    </submittedName>
</protein>
<dbReference type="RefSeq" id="WP_242177114.1">
    <property type="nucleotide sequence ID" value="NZ_JAKQYM010000001.1"/>
</dbReference>
<evidence type="ECO:0000313" key="1">
    <source>
        <dbReference type="EMBL" id="MCI2227999.1"/>
    </source>
</evidence>
<dbReference type="EMBL" id="JAKQYM010000001">
    <property type="protein sequence ID" value="MCI2227999.1"/>
    <property type="molecule type" value="Genomic_DNA"/>
</dbReference>
<sequence length="165" mass="19380">MIFATSLKKINKLHLIAVFFISFLLMGCPKESNFSIADKPNLKIDKRLLGTWKIKTPKTYFVEEIKFSKLSSKEYRLTVTKEGGDYDTSTKIFRAYLTKFKGTNYLTVNNEKKGTNYFFHIYKISRNKLIFYELKIPLDLKSTNEFRNSISKKPVFTDESVWVKK</sequence>
<accession>A0A9X2ALN2</accession>
<name>A0A9X2ALN2_9FLAO</name>
<evidence type="ECO:0000313" key="2">
    <source>
        <dbReference type="Proteomes" id="UP001139369"/>
    </source>
</evidence>